<dbReference type="GO" id="GO:0016811">
    <property type="term" value="F:hydrolase activity, acting on carbon-nitrogen (but not peptide) bonds, in linear amides"/>
    <property type="evidence" value="ECO:0007669"/>
    <property type="project" value="TreeGrafter"/>
</dbReference>
<dbReference type="PANTHER" id="PTHR12993">
    <property type="entry name" value="N-ACETYLGLUCOSAMINYL-PHOSPHATIDYLINOSITOL DE-N-ACETYLASE-RELATED"/>
    <property type="match status" value="1"/>
</dbReference>
<dbReference type="InterPro" id="IPR003737">
    <property type="entry name" value="GlcNAc_PI_deacetylase-related"/>
</dbReference>
<sequence>MDRLLIVVAHGDDETLGAGGTIALLTDAGVEVSLCVLTNDDSARACTGHAVTDRTSHIQAAASILGIKRVQVNTFRDSRLDQVGQLELNRVVEREIREFEPDALFTTSMAELSVDHQLASRAARVAGRPGRSDIREIRCFEVRSATDCAEASGVTPTFRPNCWQVLNESHLERKLEALRAYGKEIEEWPSARSEDGVRALGAYRGSQVSAPLAEAFELVRLVL</sequence>
<gene>
    <name evidence="2" type="ORF">HZU44_11575</name>
</gene>
<dbReference type="AlphaFoldDB" id="A0A7D6CFE2"/>
<reference evidence="2" key="1">
    <citation type="submission" date="2020-08" db="EMBL/GenBank/DDBJ databases">
        <title>A bifunctional nitrone conjugated secondary metabolite targeting the ribosome.</title>
        <authorList>
            <person name="Limbrick E.M."/>
            <person name="Graf M."/>
            <person name="Derewacz D.K."/>
            <person name="Nguyen F."/>
            <person name="Spraggins J.M."/>
            <person name="Wieland M."/>
            <person name="Ynigez-Gutierrez A.E."/>
            <person name="Reisman B.J."/>
            <person name="Zinshteyn B."/>
            <person name="McCulloch K."/>
            <person name="Iverson T.M."/>
            <person name="Green R."/>
            <person name="Wilson D.N."/>
            <person name="Bachmann B.O."/>
        </authorList>
    </citation>
    <scope>NUCLEOTIDE SEQUENCE</scope>
    <source>
        <strain evidence="2">Africana</strain>
    </source>
</reference>
<keyword evidence="1" id="KW-0862">Zinc</keyword>
<organism evidence="2">
    <name type="scientific">Micromonospora carbonacea</name>
    <dbReference type="NCBI Taxonomy" id="47853"/>
    <lineage>
        <taxon>Bacteria</taxon>
        <taxon>Bacillati</taxon>
        <taxon>Actinomycetota</taxon>
        <taxon>Actinomycetes</taxon>
        <taxon>Micromonosporales</taxon>
        <taxon>Micromonosporaceae</taxon>
        <taxon>Micromonospora</taxon>
    </lineage>
</organism>
<protein>
    <submittedName>
        <fullName evidence="2">PIG-L family deacetylase</fullName>
    </submittedName>
</protein>
<dbReference type="InterPro" id="IPR024078">
    <property type="entry name" value="LmbE-like_dom_sf"/>
</dbReference>
<name>A0A7D6CFE2_9ACTN</name>
<dbReference type="SUPFAM" id="SSF102588">
    <property type="entry name" value="LmbE-like"/>
    <property type="match status" value="1"/>
</dbReference>
<dbReference type="Gene3D" id="3.40.50.10320">
    <property type="entry name" value="LmbE-like"/>
    <property type="match status" value="1"/>
</dbReference>
<proteinExistence type="predicted"/>
<dbReference type="Pfam" id="PF02585">
    <property type="entry name" value="PIG-L"/>
    <property type="match status" value="1"/>
</dbReference>
<accession>A0A7D6CFE2</accession>
<dbReference type="GO" id="GO:0016137">
    <property type="term" value="P:glycoside metabolic process"/>
    <property type="evidence" value="ECO:0007669"/>
    <property type="project" value="UniProtKB-ARBA"/>
</dbReference>
<dbReference type="EMBL" id="CP058905">
    <property type="protein sequence ID" value="QLK00589.1"/>
    <property type="molecule type" value="Genomic_DNA"/>
</dbReference>
<dbReference type="PANTHER" id="PTHR12993:SF11">
    <property type="entry name" value="N-ACETYLGLUCOSAMINYL-PHOSPHATIDYLINOSITOL DE-N-ACETYLASE"/>
    <property type="match status" value="1"/>
</dbReference>
<evidence type="ECO:0000256" key="1">
    <source>
        <dbReference type="ARBA" id="ARBA00022833"/>
    </source>
</evidence>
<evidence type="ECO:0000313" key="2">
    <source>
        <dbReference type="EMBL" id="QLK00589.1"/>
    </source>
</evidence>